<dbReference type="InterPro" id="IPR050218">
    <property type="entry name" value="LptD"/>
</dbReference>
<dbReference type="PANTHER" id="PTHR30189">
    <property type="entry name" value="LPS-ASSEMBLY PROTEIN"/>
    <property type="match status" value="1"/>
</dbReference>
<sequence>MRLIILVLMCLGFSALAQQKEKASTTPLVKDAYFKPNPNTKGTVAGNEEKLKHIHSDSLVRRPDLYEGNPVFIGNVEFQHQGSVLKADKVVFYQNDNFVKAIGNVVLTTAEGNRITSQEMEYDSKTQRGIARKNVVLTDPQQTIKTETLYYDRLPNTAYFNSGGTIYNGKNTIWTQVGTYNINTQTIDVSGNVSIDNDKYRVEGSKIIQNQKTNIAEFLGATKVINKQNPRNYVYTEKGRYLMTSKEVYLNKNSRIHYNGKVLTGETMYYNQNTGYGTAKGNVYLDDPKENRFIKGGYGEIYEFKDSAMVTEKPYAVKIMKEDSIYFGAEKILAFQKPDSTGVKKSYLRAFHKARIFKSNFQGRADSLSFNETDGILHLMGKPIFWTGQKQISGDKIEVYMNTQKEELDSIKVIGNAFAISKADSLNNKDEFNQVKGNFMTAFFVDGELKLTKVVGNAQAITYADSQDEKTKQVDRIGISFSTCGAIEALFEEKKVQIISCNIGANTDVYPMSMVNKEKRFFPDFNWNTKDRLKHWKDIFLDTPDYPETEYISDDSLYQKAQELKQKQEEAKRKNEPKRKKRN</sequence>
<evidence type="ECO:0000313" key="6">
    <source>
        <dbReference type="EMBL" id="MCW0524609.1"/>
    </source>
</evidence>
<dbReference type="Pfam" id="PF03968">
    <property type="entry name" value="LptD_N"/>
    <property type="match status" value="1"/>
</dbReference>
<dbReference type="Pfam" id="PF13100">
    <property type="entry name" value="OstA_2"/>
    <property type="match status" value="1"/>
</dbReference>
<dbReference type="RefSeq" id="WP_004919620.1">
    <property type="nucleotide sequence ID" value="NZ_CP029760.1"/>
</dbReference>
<keyword evidence="1" id="KW-0472">Membrane</keyword>
<keyword evidence="1" id="KW-0998">Cell outer membrane</keyword>
<dbReference type="Proteomes" id="UP001207440">
    <property type="component" value="Unassembled WGS sequence"/>
</dbReference>
<keyword evidence="3" id="KW-0732">Signal</keyword>
<feature type="domain" description="Organic solvent tolerance-like N-terminal" evidence="4">
    <location>
        <begin position="328"/>
        <end position="405"/>
    </location>
</feature>
<feature type="domain" description="Organic solvent tolerance-like N-terminal" evidence="5">
    <location>
        <begin position="53"/>
        <end position="203"/>
    </location>
</feature>
<evidence type="ECO:0000259" key="5">
    <source>
        <dbReference type="Pfam" id="PF13100"/>
    </source>
</evidence>
<feature type="signal peptide" evidence="3">
    <location>
        <begin position="1"/>
        <end position="17"/>
    </location>
</feature>
<dbReference type="GO" id="GO:0009279">
    <property type="term" value="C:cell outer membrane"/>
    <property type="evidence" value="ECO:0007669"/>
    <property type="project" value="TreeGrafter"/>
</dbReference>
<evidence type="ECO:0000256" key="2">
    <source>
        <dbReference type="SAM" id="MobiDB-lite"/>
    </source>
</evidence>
<dbReference type="InterPro" id="IPR005653">
    <property type="entry name" value="OstA-like_N"/>
</dbReference>
<evidence type="ECO:0000313" key="7">
    <source>
        <dbReference type="Proteomes" id="UP001207440"/>
    </source>
</evidence>
<dbReference type="Gene3D" id="2.60.450.10">
    <property type="entry name" value="Lipopolysaccharide (LPS) transport protein A like domain"/>
    <property type="match status" value="2"/>
</dbReference>
<dbReference type="GeneID" id="93718730"/>
<reference evidence="6" key="1">
    <citation type="submission" date="2022-10" db="EMBL/GenBank/DDBJ databases">
        <title>Sifting through the core-genome to identify putative cross-protective antigens against Riemerella anatipestifer.</title>
        <authorList>
            <person name="Zheng X."/>
            <person name="Zhang W."/>
        </authorList>
    </citation>
    <scope>NUCLEOTIDE SEQUENCE</scope>
    <source>
        <strain evidence="6">ZWRA178</strain>
    </source>
</reference>
<name>A0AAP3ASI8_RIEAN</name>
<organism evidence="6 7">
    <name type="scientific">Riemerella anatipestifer</name>
    <name type="common">Moraxella anatipestifer</name>
    <dbReference type="NCBI Taxonomy" id="34085"/>
    <lineage>
        <taxon>Bacteria</taxon>
        <taxon>Pseudomonadati</taxon>
        <taxon>Bacteroidota</taxon>
        <taxon>Flavobacteriia</taxon>
        <taxon>Flavobacteriales</taxon>
        <taxon>Weeksellaceae</taxon>
        <taxon>Riemerella</taxon>
    </lineage>
</organism>
<dbReference type="EMBL" id="JAOZYT010000080">
    <property type="protein sequence ID" value="MCW0524609.1"/>
    <property type="molecule type" value="Genomic_DNA"/>
</dbReference>
<comment type="caution">
    <text evidence="6">The sequence shown here is derived from an EMBL/GenBank/DDBJ whole genome shotgun (WGS) entry which is preliminary data.</text>
</comment>
<dbReference type="AlphaFoldDB" id="A0AAP3ASI8"/>
<accession>A0AAP3ASI8</accession>
<feature type="region of interest" description="Disordered" evidence="2">
    <location>
        <begin position="562"/>
        <end position="583"/>
    </location>
</feature>
<feature type="chain" id="PRO_5042962500" evidence="3">
    <location>
        <begin position="18"/>
        <end position="583"/>
    </location>
</feature>
<proteinExistence type="predicted"/>
<evidence type="ECO:0000256" key="1">
    <source>
        <dbReference type="ARBA" id="ARBA00023237"/>
    </source>
</evidence>
<evidence type="ECO:0000256" key="3">
    <source>
        <dbReference type="SAM" id="SignalP"/>
    </source>
</evidence>
<dbReference type="GO" id="GO:1990351">
    <property type="term" value="C:transporter complex"/>
    <property type="evidence" value="ECO:0007669"/>
    <property type="project" value="TreeGrafter"/>
</dbReference>
<gene>
    <name evidence="6" type="ORF">OKE68_09815</name>
</gene>
<protein>
    <submittedName>
        <fullName evidence="6">Organic solvent tolerance protein OstA</fullName>
    </submittedName>
</protein>
<evidence type="ECO:0000259" key="4">
    <source>
        <dbReference type="Pfam" id="PF03968"/>
    </source>
</evidence>
<feature type="compositionally biased region" description="Basic and acidic residues" evidence="2">
    <location>
        <begin position="562"/>
        <end position="574"/>
    </location>
</feature>
<dbReference type="PANTHER" id="PTHR30189:SF1">
    <property type="entry name" value="LPS-ASSEMBLY PROTEIN LPTD"/>
    <property type="match status" value="1"/>
</dbReference>